<evidence type="ECO:0000256" key="1">
    <source>
        <dbReference type="SAM" id="Phobius"/>
    </source>
</evidence>
<keyword evidence="1" id="KW-1133">Transmembrane helix</keyword>
<proteinExistence type="predicted"/>
<protein>
    <submittedName>
        <fullName evidence="2">Putative ovule protein</fullName>
    </submittedName>
</protein>
<sequence>MNLGLLLGQIRWYFLGFNPIPFLVYTACISVYMSAYISSFHVSLASKHLCFASTLYSCVLTCISMSIAVYILYTTPFRTFGHLQSGFPALYFRSIAWLTR</sequence>
<feature type="transmembrane region" description="Helical" evidence="1">
    <location>
        <begin position="49"/>
        <end position="73"/>
    </location>
</feature>
<name>A0A0V0GQ27_SOLCH</name>
<feature type="transmembrane region" description="Helical" evidence="1">
    <location>
        <begin position="12"/>
        <end position="37"/>
    </location>
</feature>
<evidence type="ECO:0000313" key="2">
    <source>
        <dbReference type="EMBL" id="JAP09901.1"/>
    </source>
</evidence>
<keyword evidence="1" id="KW-0812">Transmembrane</keyword>
<reference evidence="2" key="1">
    <citation type="submission" date="2015-12" db="EMBL/GenBank/DDBJ databases">
        <title>Gene expression during late stages of embryo sac development: a critical building block for successful pollen-pistil interactions.</title>
        <authorList>
            <person name="Liu Y."/>
            <person name="Joly V."/>
            <person name="Sabar M."/>
            <person name="Matton D.P."/>
        </authorList>
    </citation>
    <scope>NUCLEOTIDE SEQUENCE</scope>
</reference>
<organism evidence="2">
    <name type="scientific">Solanum chacoense</name>
    <name type="common">Chaco potato</name>
    <dbReference type="NCBI Taxonomy" id="4108"/>
    <lineage>
        <taxon>Eukaryota</taxon>
        <taxon>Viridiplantae</taxon>
        <taxon>Streptophyta</taxon>
        <taxon>Embryophyta</taxon>
        <taxon>Tracheophyta</taxon>
        <taxon>Spermatophyta</taxon>
        <taxon>Magnoliopsida</taxon>
        <taxon>eudicotyledons</taxon>
        <taxon>Gunneridae</taxon>
        <taxon>Pentapetalae</taxon>
        <taxon>asterids</taxon>
        <taxon>lamiids</taxon>
        <taxon>Solanales</taxon>
        <taxon>Solanaceae</taxon>
        <taxon>Solanoideae</taxon>
        <taxon>Solaneae</taxon>
        <taxon>Solanum</taxon>
    </lineage>
</organism>
<keyword evidence="1" id="KW-0472">Membrane</keyword>
<accession>A0A0V0GQ27</accession>
<dbReference type="AlphaFoldDB" id="A0A0V0GQ27"/>
<dbReference type="EMBL" id="GEDG01034108">
    <property type="protein sequence ID" value="JAP09901.1"/>
    <property type="molecule type" value="Transcribed_RNA"/>
</dbReference>